<comment type="caution">
    <text evidence="2">The sequence shown here is derived from an EMBL/GenBank/DDBJ whole genome shotgun (WGS) entry which is preliminary data.</text>
</comment>
<accession>A0A9P6AGP6</accession>
<dbReference type="Proteomes" id="UP000886523">
    <property type="component" value="Unassembled WGS sequence"/>
</dbReference>
<evidence type="ECO:0000313" key="2">
    <source>
        <dbReference type="EMBL" id="KAF9505262.1"/>
    </source>
</evidence>
<feature type="compositionally biased region" description="Polar residues" evidence="1">
    <location>
        <begin position="23"/>
        <end position="40"/>
    </location>
</feature>
<evidence type="ECO:0000256" key="1">
    <source>
        <dbReference type="SAM" id="MobiDB-lite"/>
    </source>
</evidence>
<sequence length="165" mass="17913">MSSQGEMRTYLALTGNSIAGDVSNKSGTNPDCSNGVTSVLVNKDPADERPNWSRSMPAEMPTEKNIGAFVLGNTPNSAVPALSAEEALTRFEAKMKGKSGVQFKPRGEECSPSSEEPAAFLEILRCLHLCVQQRQFIKGEMLELSFGSRSVVENGSTKRRKEETI</sequence>
<keyword evidence="3" id="KW-1185">Reference proteome</keyword>
<organism evidence="2 3">
    <name type="scientific">Hydnum rufescens UP504</name>
    <dbReference type="NCBI Taxonomy" id="1448309"/>
    <lineage>
        <taxon>Eukaryota</taxon>
        <taxon>Fungi</taxon>
        <taxon>Dikarya</taxon>
        <taxon>Basidiomycota</taxon>
        <taxon>Agaricomycotina</taxon>
        <taxon>Agaricomycetes</taxon>
        <taxon>Cantharellales</taxon>
        <taxon>Hydnaceae</taxon>
        <taxon>Hydnum</taxon>
    </lineage>
</organism>
<proteinExistence type="predicted"/>
<dbReference type="EMBL" id="MU129164">
    <property type="protein sequence ID" value="KAF9505262.1"/>
    <property type="molecule type" value="Genomic_DNA"/>
</dbReference>
<dbReference type="AlphaFoldDB" id="A0A9P6AGP6"/>
<evidence type="ECO:0000313" key="3">
    <source>
        <dbReference type="Proteomes" id="UP000886523"/>
    </source>
</evidence>
<name>A0A9P6AGP6_9AGAM</name>
<protein>
    <submittedName>
        <fullName evidence="2">Uncharacterized protein</fullName>
    </submittedName>
</protein>
<reference evidence="2" key="1">
    <citation type="journal article" date="2020" name="Nat. Commun.">
        <title>Large-scale genome sequencing of mycorrhizal fungi provides insights into the early evolution of symbiotic traits.</title>
        <authorList>
            <person name="Miyauchi S."/>
            <person name="Kiss E."/>
            <person name="Kuo A."/>
            <person name="Drula E."/>
            <person name="Kohler A."/>
            <person name="Sanchez-Garcia M."/>
            <person name="Morin E."/>
            <person name="Andreopoulos B."/>
            <person name="Barry K.W."/>
            <person name="Bonito G."/>
            <person name="Buee M."/>
            <person name="Carver A."/>
            <person name="Chen C."/>
            <person name="Cichocki N."/>
            <person name="Clum A."/>
            <person name="Culley D."/>
            <person name="Crous P.W."/>
            <person name="Fauchery L."/>
            <person name="Girlanda M."/>
            <person name="Hayes R.D."/>
            <person name="Keri Z."/>
            <person name="LaButti K."/>
            <person name="Lipzen A."/>
            <person name="Lombard V."/>
            <person name="Magnuson J."/>
            <person name="Maillard F."/>
            <person name="Murat C."/>
            <person name="Nolan M."/>
            <person name="Ohm R.A."/>
            <person name="Pangilinan J."/>
            <person name="Pereira M.F."/>
            <person name="Perotto S."/>
            <person name="Peter M."/>
            <person name="Pfister S."/>
            <person name="Riley R."/>
            <person name="Sitrit Y."/>
            <person name="Stielow J.B."/>
            <person name="Szollosi G."/>
            <person name="Zifcakova L."/>
            <person name="Stursova M."/>
            <person name="Spatafora J.W."/>
            <person name="Tedersoo L."/>
            <person name="Vaario L.M."/>
            <person name="Yamada A."/>
            <person name="Yan M."/>
            <person name="Wang P."/>
            <person name="Xu J."/>
            <person name="Bruns T."/>
            <person name="Baldrian P."/>
            <person name="Vilgalys R."/>
            <person name="Dunand C."/>
            <person name="Henrissat B."/>
            <person name="Grigoriev I.V."/>
            <person name="Hibbett D."/>
            <person name="Nagy L.G."/>
            <person name="Martin F.M."/>
        </authorList>
    </citation>
    <scope>NUCLEOTIDE SEQUENCE</scope>
    <source>
        <strain evidence="2">UP504</strain>
    </source>
</reference>
<feature type="region of interest" description="Disordered" evidence="1">
    <location>
        <begin position="19"/>
        <end position="60"/>
    </location>
</feature>
<gene>
    <name evidence="2" type="ORF">BS47DRAFT_1368206</name>
</gene>